<accession>D8QLR9</accession>
<dbReference type="Pfam" id="PF00561">
    <property type="entry name" value="Abhydrolase_1"/>
    <property type="match status" value="1"/>
</dbReference>
<dbReference type="GeneID" id="9588659"/>
<name>D8QLR9_SCHCM</name>
<evidence type="ECO:0000259" key="1">
    <source>
        <dbReference type="Pfam" id="PF00561"/>
    </source>
</evidence>
<dbReference type="InterPro" id="IPR000073">
    <property type="entry name" value="AB_hydrolase_1"/>
</dbReference>
<sequence length="345" mass="38591">MSEATPHTIFPEAHCIRKGLCPVTKLRHQEANPIESHSIYFEVHGDADALARGESHKLVFIMGLNSSSFAWKPQVEYFTSTPELRAKYTVLVFDNRGVGNSGTPRGPYTTSGMAADAVALLDYLDWKKERDLNIIGVSLGGMISQELAYLIPDRISSLLLAVTTPGNPHWWQNMAPWYGLKTLARLTFTPPEQRAPLAMDMLFPQAWLDERDPDDPQGRTNREVQIEEFHFRVKNTRPQQLMGHLSQMLAALSHHVDVVRLSEIGRRVGARGAGWIGVVCGDEDHLVATSNSHRLVAGLRSTDDEIADFEEWEGTGHGIHVQRRKKFSELIERGVREGVARRAAA</sequence>
<dbReference type="AlphaFoldDB" id="D8QLR9"/>
<dbReference type="KEGG" id="scm:SCHCO_02592175"/>
<dbReference type="OMA" id="ACKMAAM"/>
<dbReference type="RefSeq" id="XP_003025977.1">
    <property type="nucleotide sequence ID" value="XM_003025931.1"/>
</dbReference>
<dbReference type="OrthoDB" id="19657at2759"/>
<proteinExistence type="predicted"/>
<evidence type="ECO:0000313" key="2">
    <source>
        <dbReference type="EMBL" id="EFI91074.1"/>
    </source>
</evidence>
<dbReference type="STRING" id="578458.D8QLR9"/>
<keyword evidence="3" id="KW-1185">Reference proteome</keyword>
<dbReference type="InterPro" id="IPR029058">
    <property type="entry name" value="AB_hydrolase_fold"/>
</dbReference>
<dbReference type="Gene3D" id="3.40.50.1820">
    <property type="entry name" value="alpha/beta hydrolase"/>
    <property type="match status" value="1"/>
</dbReference>
<organism evidence="3">
    <name type="scientific">Schizophyllum commune (strain H4-8 / FGSC 9210)</name>
    <name type="common">Split gill fungus</name>
    <dbReference type="NCBI Taxonomy" id="578458"/>
    <lineage>
        <taxon>Eukaryota</taxon>
        <taxon>Fungi</taxon>
        <taxon>Dikarya</taxon>
        <taxon>Basidiomycota</taxon>
        <taxon>Agaricomycotina</taxon>
        <taxon>Agaricomycetes</taxon>
        <taxon>Agaricomycetidae</taxon>
        <taxon>Agaricales</taxon>
        <taxon>Schizophyllaceae</taxon>
        <taxon>Schizophyllum</taxon>
    </lineage>
</organism>
<feature type="domain" description="AB hydrolase-1" evidence="1">
    <location>
        <begin position="58"/>
        <end position="174"/>
    </location>
</feature>
<evidence type="ECO:0000313" key="3">
    <source>
        <dbReference type="Proteomes" id="UP000007431"/>
    </source>
</evidence>
<dbReference type="PANTHER" id="PTHR43433">
    <property type="entry name" value="HYDROLASE, ALPHA/BETA FOLD FAMILY PROTEIN"/>
    <property type="match status" value="1"/>
</dbReference>
<dbReference type="eggNOG" id="KOG4178">
    <property type="taxonomic scope" value="Eukaryota"/>
</dbReference>
<dbReference type="SUPFAM" id="SSF53474">
    <property type="entry name" value="alpha/beta-Hydrolases"/>
    <property type="match status" value="1"/>
</dbReference>
<gene>
    <name evidence="2" type="ORF">SCHCODRAFT_114792</name>
</gene>
<protein>
    <recommendedName>
        <fullName evidence="1">AB hydrolase-1 domain-containing protein</fullName>
    </recommendedName>
</protein>
<feature type="non-terminal residue" evidence="2">
    <location>
        <position position="345"/>
    </location>
</feature>
<dbReference type="InterPro" id="IPR050471">
    <property type="entry name" value="AB_hydrolase"/>
</dbReference>
<dbReference type="PANTHER" id="PTHR43433:SF5">
    <property type="entry name" value="AB HYDROLASE-1 DOMAIN-CONTAINING PROTEIN"/>
    <property type="match status" value="1"/>
</dbReference>
<dbReference type="HOGENOM" id="CLU_020336_20_1_1"/>
<dbReference type="InParanoid" id="D8QLR9"/>
<dbReference type="EMBL" id="GL377319">
    <property type="protein sequence ID" value="EFI91074.1"/>
    <property type="molecule type" value="Genomic_DNA"/>
</dbReference>
<dbReference type="Proteomes" id="UP000007431">
    <property type="component" value="Unassembled WGS sequence"/>
</dbReference>
<reference evidence="2 3" key="1">
    <citation type="journal article" date="2010" name="Nat. Biotechnol.">
        <title>Genome sequence of the model mushroom Schizophyllum commune.</title>
        <authorList>
            <person name="Ohm R.A."/>
            <person name="de Jong J.F."/>
            <person name="Lugones L.G."/>
            <person name="Aerts A."/>
            <person name="Kothe E."/>
            <person name="Stajich J.E."/>
            <person name="de Vries R.P."/>
            <person name="Record E."/>
            <person name="Levasseur A."/>
            <person name="Baker S.E."/>
            <person name="Bartholomew K.A."/>
            <person name="Coutinho P.M."/>
            <person name="Erdmann S."/>
            <person name="Fowler T.J."/>
            <person name="Gathman A.C."/>
            <person name="Lombard V."/>
            <person name="Henrissat B."/>
            <person name="Knabe N."/>
            <person name="Kuees U."/>
            <person name="Lilly W.W."/>
            <person name="Lindquist E."/>
            <person name="Lucas S."/>
            <person name="Magnuson J.K."/>
            <person name="Piumi F."/>
            <person name="Raudaskoski M."/>
            <person name="Salamov A."/>
            <person name="Schmutz J."/>
            <person name="Schwarze F.W.M.R."/>
            <person name="vanKuyk P.A."/>
            <person name="Horton J.S."/>
            <person name="Grigoriev I.V."/>
            <person name="Woesten H.A.B."/>
        </authorList>
    </citation>
    <scope>NUCLEOTIDE SEQUENCE [LARGE SCALE GENOMIC DNA]</scope>
    <source>
        <strain evidence="3">H4-8 / FGSC 9210</strain>
    </source>
</reference>
<dbReference type="VEuPathDB" id="FungiDB:SCHCODRAFT_02592175"/>